<dbReference type="GO" id="GO:0016740">
    <property type="term" value="F:transferase activity"/>
    <property type="evidence" value="ECO:0007669"/>
    <property type="project" value="InterPro"/>
</dbReference>
<gene>
    <name evidence="1" type="ORF">NCTC10047_00513</name>
</gene>
<evidence type="ECO:0000313" key="1">
    <source>
        <dbReference type="EMBL" id="VEA74723.1"/>
    </source>
</evidence>
<reference evidence="1 2" key="1">
    <citation type="submission" date="2018-12" db="EMBL/GenBank/DDBJ databases">
        <authorList>
            <consortium name="Pathogen Informatics"/>
        </authorList>
    </citation>
    <scope>NUCLEOTIDE SEQUENCE [LARGE SCALE GENOMIC DNA]</scope>
    <source>
        <strain evidence="1 2">NCTC10047</strain>
    </source>
</reference>
<proteinExistence type="predicted"/>
<dbReference type="Proteomes" id="UP000275676">
    <property type="component" value="Chromosome"/>
</dbReference>
<protein>
    <submittedName>
        <fullName evidence="1">Malonate decarboxylase, alpha subunit</fullName>
    </submittedName>
</protein>
<dbReference type="EMBL" id="LR134156">
    <property type="protein sequence ID" value="VEA74723.1"/>
    <property type="molecule type" value="Genomic_DNA"/>
</dbReference>
<accession>A0A447QXX0</accession>
<name>A0A447QXX0_SALER</name>
<sequence>MGHDPHGRRHATPAWLNMITEPDPMQRGKKLVVQMVETFQAGRESRPSWKNWMPLTWRKLPVCRWRQ</sequence>
<dbReference type="InterPro" id="IPR005777">
    <property type="entry name" value="MadA"/>
</dbReference>
<organism evidence="1 2">
    <name type="scientific">Salmonella enterica subsp. arizonae</name>
    <dbReference type="NCBI Taxonomy" id="59203"/>
    <lineage>
        <taxon>Bacteria</taxon>
        <taxon>Pseudomonadati</taxon>
        <taxon>Pseudomonadota</taxon>
        <taxon>Gammaproteobacteria</taxon>
        <taxon>Enterobacterales</taxon>
        <taxon>Enterobacteriaceae</taxon>
        <taxon>Salmonella</taxon>
    </lineage>
</organism>
<dbReference type="Pfam" id="PF16957">
    <property type="entry name" value="Mal_decarbox_Al"/>
    <property type="match status" value="1"/>
</dbReference>
<dbReference type="AlphaFoldDB" id="A0A447QXX0"/>
<evidence type="ECO:0000313" key="2">
    <source>
        <dbReference type="Proteomes" id="UP000275676"/>
    </source>
</evidence>